<sequence>MFQKTHFMKTQDLLEKGMNAASMKRKVLADNIANADVPHFKRSEVLFESMIKRALESEKIEASKAVPTRIEDERHISFFTPLDYKSVKPKANIDYLTTVRADGNNVDPEKEVMEASNSQMQYMMMVERMNANFRDLKNVMRLA</sequence>
<dbReference type="PROSITE" id="PS00588">
    <property type="entry name" value="FLAGELLA_BB_ROD"/>
    <property type="match status" value="1"/>
</dbReference>
<feature type="domain" description="Flagellar basal body rod protein N-terminal" evidence="7">
    <location>
        <begin position="16"/>
        <end position="41"/>
    </location>
</feature>
<keyword evidence="9" id="KW-1185">Reference proteome</keyword>
<dbReference type="PIRSF" id="PIRSF002889">
    <property type="entry name" value="Rod_FlgB"/>
    <property type="match status" value="1"/>
</dbReference>
<reference evidence="8 9" key="1">
    <citation type="submission" date="2017-07" db="EMBL/GenBank/DDBJ databases">
        <title>Leptospira spp. isolated from tropical soils.</title>
        <authorList>
            <person name="Thibeaux R."/>
            <person name="Iraola G."/>
            <person name="Ferres I."/>
            <person name="Bierque E."/>
            <person name="Girault D."/>
            <person name="Soupe-Gilbert M.-E."/>
            <person name="Picardeau M."/>
            <person name="Goarant C."/>
        </authorList>
    </citation>
    <scope>NUCLEOTIDE SEQUENCE [LARGE SCALE GENOMIC DNA]</scope>
    <source>
        <strain evidence="8 9">ATI7-C-A2</strain>
    </source>
</reference>
<dbReference type="EMBL" id="NPEI01000001">
    <property type="protein sequence ID" value="PKA17411.1"/>
    <property type="molecule type" value="Genomic_DNA"/>
</dbReference>
<evidence type="ECO:0000256" key="5">
    <source>
        <dbReference type="ARBA" id="ARBA00024934"/>
    </source>
</evidence>
<dbReference type="NCBIfam" id="TIGR01396">
    <property type="entry name" value="FlgB"/>
    <property type="match status" value="1"/>
</dbReference>
<keyword evidence="8" id="KW-0966">Cell projection</keyword>
<dbReference type="NCBIfam" id="NF009267">
    <property type="entry name" value="PRK12624.1"/>
    <property type="match status" value="1"/>
</dbReference>
<dbReference type="InterPro" id="IPR006300">
    <property type="entry name" value="FlgB"/>
</dbReference>
<keyword evidence="8" id="KW-0969">Cilium</keyword>
<accession>A0ABX4PR85</accession>
<comment type="caution">
    <text evidence="8">The sequence shown here is derived from an EMBL/GenBank/DDBJ whole genome shotgun (WGS) entry which is preliminary data.</text>
</comment>
<evidence type="ECO:0000259" key="7">
    <source>
        <dbReference type="Pfam" id="PF00460"/>
    </source>
</evidence>
<comment type="similarity">
    <text evidence="2 6">Belongs to the flagella basal body rod proteins family.</text>
</comment>
<dbReference type="InterPro" id="IPR019776">
    <property type="entry name" value="Flagellar_basal_body_rod_CS"/>
</dbReference>
<evidence type="ECO:0000256" key="4">
    <source>
        <dbReference type="ARBA" id="ARBA00023143"/>
    </source>
</evidence>
<dbReference type="InterPro" id="IPR001444">
    <property type="entry name" value="Flag_bb_rod_N"/>
</dbReference>
<dbReference type="Pfam" id="PF00460">
    <property type="entry name" value="Flg_bb_rod"/>
    <property type="match status" value="1"/>
</dbReference>
<organism evidence="8 9">
    <name type="scientific">Leptospira haakeii</name>
    <dbReference type="NCBI Taxonomy" id="2023198"/>
    <lineage>
        <taxon>Bacteria</taxon>
        <taxon>Pseudomonadati</taxon>
        <taxon>Spirochaetota</taxon>
        <taxon>Spirochaetia</taxon>
        <taxon>Leptospirales</taxon>
        <taxon>Leptospiraceae</taxon>
        <taxon>Leptospira</taxon>
    </lineage>
</organism>
<protein>
    <recommendedName>
        <fullName evidence="3 6">Flagellar basal body rod protein FlgB</fullName>
    </recommendedName>
</protein>
<evidence type="ECO:0000313" key="8">
    <source>
        <dbReference type="EMBL" id="PKA17411.1"/>
    </source>
</evidence>
<keyword evidence="4 6" id="KW-0975">Bacterial flagellum</keyword>
<evidence type="ECO:0000256" key="1">
    <source>
        <dbReference type="ARBA" id="ARBA00004117"/>
    </source>
</evidence>
<evidence type="ECO:0000256" key="2">
    <source>
        <dbReference type="ARBA" id="ARBA00009677"/>
    </source>
</evidence>
<dbReference type="RefSeq" id="WP_100722128.1">
    <property type="nucleotide sequence ID" value="NZ_NPEG01000001.1"/>
</dbReference>
<gene>
    <name evidence="8" type="primary">flgB</name>
    <name evidence="8" type="ORF">CH363_01830</name>
</gene>
<evidence type="ECO:0000256" key="3">
    <source>
        <dbReference type="ARBA" id="ARBA00014376"/>
    </source>
</evidence>
<comment type="subunit">
    <text evidence="6">The basal body constitutes a major portion of the flagellar organelle and consists of a number of rings mounted on a central rod.</text>
</comment>
<name>A0ABX4PR85_9LEPT</name>
<dbReference type="Proteomes" id="UP000231857">
    <property type="component" value="Unassembled WGS sequence"/>
</dbReference>
<evidence type="ECO:0000256" key="6">
    <source>
        <dbReference type="PIRNR" id="PIRNR002889"/>
    </source>
</evidence>
<comment type="subcellular location">
    <subcellularLocation>
        <location evidence="1 6">Bacterial flagellum basal body</location>
    </subcellularLocation>
</comment>
<proteinExistence type="inferred from homology"/>
<evidence type="ECO:0000313" key="9">
    <source>
        <dbReference type="Proteomes" id="UP000231857"/>
    </source>
</evidence>
<comment type="function">
    <text evidence="5 6">Structural component of flagellum, the bacterial motility apparatus. Part of the rod structure of flagellar basal body.</text>
</comment>
<keyword evidence="8" id="KW-0282">Flagellum</keyword>